<dbReference type="PANTHER" id="PTHR43591:SF24">
    <property type="entry name" value="2-METHOXY-6-POLYPRENYL-1,4-BENZOQUINOL METHYLASE, MITOCHONDRIAL"/>
    <property type="match status" value="1"/>
</dbReference>
<dbReference type="PANTHER" id="PTHR43591">
    <property type="entry name" value="METHYLTRANSFERASE"/>
    <property type="match status" value="1"/>
</dbReference>
<dbReference type="Proteomes" id="UP000239494">
    <property type="component" value="Unassembled WGS sequence"/>
</dbReference>
<dbReference type="Pfam" id="PF13649">
    <property type="entry name" value="Methyltransf_25"/>
    <property type="match status" value="1"/>
</dbReference>
<dbReference type="GO" id="GO:0008168">
    <property type="term" value="F:methyltransferase activity"/>
    <property type="evidence" value="ECO:0007669"/>
    <property type="project" value="UniProtKB-KW"/>
</dbReference>
<evidence type="ECO:0000313" key="4">
    <source>
        <dbReference type="Proteomes" id="UP000239494"/>
    </source>
</evidence>
<proteinExistence type="predicted"/>
<dbReference type="RefSeq" id="WP_106192204.1">
    <property type="nucleotide sequence ID" value="NZ_PVTF01000011.1"/>
</dbReference>
<dbReference type="Gene3D" id="3.40.50.150">
    <property type="entry name" value="Vaccinia Virus protein VP39"/>
    <property type="match status" value="1"/>
</dbReference>
<protein>
    <submittedName>
        <fullName evidence="3">Methyltransferase family protein</fullName>
    </submittedName>
</protein>
<evidence type="ECO:0000313" key="3">
    <source>
        <dbReference type="EMBL" id="PRY36783.1"/>
    </source>
</evidence>
<reference evidence="3 4" key="1">
    <citation type="submission" date="2018-03" db="EMBL/GenBank/DDBJ databases">
        <title>Genomic Encyclopedia of Archaeal and Bacterial Type Strains, Phase II (KMG-II): from individual species to whole genera.</title>
        <authorList>
            <person name="Goeker M."/>
        </authorList>
    </citation>
    <scope>NUCLEOTIDE SEQUENCE [LARGE SCALE GENOMIC DNA]</scope>
    <source>
        <strain evidence="3 4">DSM 44720</strain>
    </source>
</reference>
<dbReference type="SUPFAM" id="SSF53335">
    <property type="entry name" value="S-adenosyl-L-methionine-dependent methyltransferases"/>
    <property type="match status" value="1"/>
</dbReference>
<feature type="region of interest" description="Disordered" evidence="1">
    <location>
        <begin position="228"/>
        <end position="258"/>
    </location>
</feature>
<keyword evidence="3" id="KW-0808">Transferase</keyword>
<sequence length="523" mass="56758">MRDLDVGTPSTGHLDTAAETLRAIAAPGRHDFHPELFDRLLSEVWSEGTVSPATVDVAVVMRDLLPTAAAAWRPWLVLALGAFVEGSAPDPAVQDAVRSAVAAGYDGYRALLSGLGPDDHATRLALLYLLAHFPPGDGLVDELTSSPLVSAQDATRVARCAGDPPDESRFPLGRCWPSPALWVLEEHERRVDREWRANLALSEEERDGIRELETTAIMAFLGAQAENAAHRESAGDPAVDPVVEPPQRVPDTSTAETTGGHDTVFCCPRCRGPLDLATRSECPGCGGRYAVDDPVVDFLPDAEPRTAGLGLLFLQDPLHVARYEFLRPNFVALMAANWTGGIDFEQERDYLRDHVRPVDGPVFDVACGSGRWTRPLADRFGAHRVVGIDISRAMVARFHAANPGMRIGRASATGLPVATASAGAVNCWNALQLFEDPWAALAEMARVLRPGGSLTLLTFRTAARPLQRHFQRRHELAFTVSSFDQDALTTGLTGLGFEVVDTWTPNNYLFLTARRLPRTASET</sequence>
<accession>A0A2T0STU9</accession>
<organism evidence="3 4">
    <name type="scientific">Umezawaea tangerina</name>
    <dbReference type="NCBI Taxonomy" id="84725"/>
    <lineage>
        <taxon>Bacteria</taxon>
        <taxon>Bacillati</taxon>
        <taxon>Actinomycetota</taxon>
        <taxon>Actinomycetes</taxon>
        <taxon>Pseudonocardiales</taxon>
        <taxon>Pseudonocardiaceae</taxon>
        <taxon>Umezawaea</taxon>
    </lineage>
</organism>
<evidence type="ECO:0000259" key="2">
    <source>
        <dbReference type="Pfam" id="PF13649"/>
    </source>
</evidence>
<dbReference type="AlphaFoldDB" id="A0A2T0STU9"/>
<keyword evidence="4" id="KW-1185">Reference proteome</keyword>
<dbReference type="GO" id="GO:0032259">
    <property type="term" value="P:methylation"/>
    <property type="evidence" value="ECO:0007669"/>
    <property type="project" value="UniProtKB-KW"/>
</dbReference>
<dbReference type="CDD" id="cd02440">
    <property type="entry name" value="AdoMet_MTases"/>
    <property type="match status" value="1"/>
</dbReference>
<gene>
    <name evidence="3" type="ORF">CLV43_111155</name>
</gene>
<feature type="domain" description="Methyltransferase" evidence="2">
    <location>
        <begin position="362"/>
        <end position="452"/>
    </location>
</feature>
<comment type="caution">
    <text evidence="3">The sequence shown here is derived from an EMBL/GenBank/DDBJ whole genome shotgun (WGS) entry which is preliminary data.</text>
</comment>
<dbReference type="EMBL" id="PVTF01000011">
    <property type="protein sequence ID" value="PRY36783.1"/>
    <property type="molecule type" value="Genomic_DNA"/>
</dbReference>
<name>A0A2T0STU9_9PSEU</name>
<keyword evidence="3" id="KW-0489">Methyltransferase</keyword>
<dbReference type="OrthoDB" id="3676796at2"/>
<evidence type="ECO:0000256" key="1">
    <source>
        <dbReference type="SAM" id="MobiDB-lite"/>
    </source>
</evidence>
<dbReference type="InterPro" id="IPR029063">
    <property type="entry name" value="SAM-dependent_MTases_sf"/>
</dbReference>
<dbReference type="InterPro" id="IPR041698">
    <property type="entry name" value="Methyltransf_25"/>
</dbReference>